<comment type="subcellular location">
    <subcellularLocation>
        <location evidence="1">Endomembrane system</location>
        <topology evidence="1">Peripheral membrane protein</topology>
    </subcellularLocation>
</comment>
<keyword evidence="2 7" id="KW-0808">Transferase</keyword>
<dbReference type="GO" id="GO:0006629">
    <property type="term" value="P:lipid metabolic process"/>
    <property type="evidence" value="ECO:0007669"/>
    <property type="project" value="UniProtKB-KW"/>
</dbReference>
<dbReference type="STRING" id="1429867.A0A0G4PDG0"/>
<dbReference type="Pfam" id="PF03033">
    <property type="entry name" value="Glyco_transf_28"/>
    <property type="match status" value="1"/>
</dbReference>
<reference evidence="7 8" key="1">
    <citation type="journal article" date="2014" name="Nat. Commun.">
        <title>Multiple recent horizontal transfers of a large genomic region in cheese making fungi.</title>
        <authorList>
            <person name="Cheeseman K."/>
            <person name="Ropars J."/>
            <person name="Renault P."/>
            <person name="Dupont J."/>
            <person name="Gouzy J."/>
            <person name="Branca A."/>
            <person name="Abraham A.L."/>
            <person name="Ceppi M."/>
            <person name="Conseiller E."/>
            <person name="Debuchy R."/>
            <person name="Malagnac F."/>
            <person name="Goarin A."/>
            <person name="Silar P."/>
            <person name="Lacoste S."/>
            <person name="Sallet E."/>
            <person name="Bensimon A."/>
            <person name="Giraud T."/>
            <person name="Brygoo Y."/>
        </authorList>
    </citation>
    <scope>NUCLEOTIDE SEQUENCE [LARGE SCALE GENOMIC DNA]</scope>
    <source>
        <strain evidence="8">FM 013</strain>
    </source>
</reference>
<dbReference type="Proteomes" id="UP000053732">
    <property type="component" value="Unassembled WGS sequence"/>
</dbReference>
<dbReference type="PANTHER" id="PTHR48050:SF27">
    <property type="entry name" value="GLUCOSYLTRANSFERASE, PUTATIVE (AFU_ORTHOLOGUE AFUA_7G04880)-RELATED"/>
    <property type="match status" value="1"/>
</dbReference>
<dbReference type="Gene3D" id="3.40.50.2000">
    <property type="entry name" value="Glycogen Phosphorylase B"/>
    <property type="match status" value="2"/>
</dbReference>
<accession>A0A0G4PDG0</accession>
<dbReference type="FunFam" id="3.40.50.2000:FF:000100">
    <property type="entry name" value="Glycosyltransferase family 1 protein"/>
    <property type="match status" value="1"/>
</dbReference>
<dbReference type="Pfam" id="PF06722">
    <property type="entry name" value="EryCIII-like_C"/>
    <property type="match status" value="1"/>
</dbReference>
<feature type="domain" description="Erythromycin biosynthesis protein CIII-like C-terminal" evidence="6">
    <location>
        <begin position="418"/>
        <end position="498"/>
    </location>
</feature>
<evidence type="ECO:0000256" key="2">
    <source>
        <dbReference type="ARBA" id="ARBA00022679"/>
    </source>
</evidence>
<dbReference type="GO" id="GO:0005975">
    <property type="term" value="P:carbohydrate metabolic process"/>
    <property type="evidence" value="ECO:0007669"/>
    <property type="project" value="InterPro"/>
</dbReference>
<dbReference type="SUPFAM" id="SSF53756">
    <property type="entry name" value="UDP-Glycosyltransferase/glycogen phosphorylase"/>
    <property type="match status" value="1"/>
</dbReference>
<gene>
    <name evidence="7" type="ORF">PCAMFM013_S011g000326</name>
</gene>
<protein>
    <submittedName>
        <fullName evidence="7">UDP-glucuronosyl/UDP-glucosyltransferase</fullName>
    </submittedName>
</protein>
<evidence type="ECO:0000313" key="7">
    <source>
        <dbReference type="EMBL" id="CRL24332.1"/>
    </source>
</evidence>
<dbReference type="PANTHER" id="PTHR48050">
    <property type="entry name" value="STEROL 3-BETA-GLUCOSYLTRANSFERASE"/>
    <property type="match status" value="1"/>
</dbReference>
<dbReference type="AlphaFoldDB" id="A0A0G4PDG0"/>
<feature type="region of interest" description="Disordered" evidence="4">
    <location>
        <begin position="1"/>
        <end position="22"/>
    </location>
</feature>
<sequence>MTNSRRISTFPDNEDPPPPYEAVWSLDDRPMRQGIAPPSELPCPTAPLPDLSLTEDGRVDMRVGLRFSQNLECLMNTQSTEVDVSQTAEATFPTPVSPFNLRLNIVIQVVGSHGDVQPFVALGEELQRYGHRVRLATHAKFESFVKSAGLGFYPIGGDPVELMSYMVRNPGLIPSVKSVLAGDVQQKRASIAEILEGCWRSCIDPDPHDKTPFVADAIIANPPSFAHIHCGQALGIPVHLMFTMPWTPTRAFHHPLANLDYSGNDPSLGNYISYHFVEWITWNGLGDLINTWRKDTLELDPIPTTEGPNLYETLKIPFTYCWSPALTSKPEDWGPHIDVAGFFFREPVAYDPPAELDEFLRAGQPPVYIGFGSIVLEDVEETMSILLDAIQMTGVRAIIAGGWSELHGQDTSSVYYIEDCPHEWLFKRVAAVVHHGGAGTTACGLRNGRPTTIIPFFGDQPFWGNMVATAGAGLDPIPHKSLTAQKLADAISYSLTPQAIAVAQFIADQINQESGVRAAVDSFHAHLPRTKMQCDLIPGEVAVWKLKKGKHILKLSNTAALILKRQGRFQEKHLKTYQSKPFTIEPQRWDPLTAVSSASLSTLTGMADATAGIFIDPYKECQRLRSNRKTRPGIPVSTSIPLTTRSLSMTETEASISHDAADLSSNHASNDPNYARQMALASAISLGKFLGRSSRGMFVDLPLAATEGMLAIPRWYGAQTRVHGPVRGWKSGAVVGLSTFSHGLYEGFTDIFVYTYAGKKKEGSVGVAKGLMKGLTSLTVKTGAATVGLVAYPNQGIYRSIRARSRKEIDRRIMDARWAEAECAVNGRCEYVDVAELCSLYDGLLVSRRKTHRRH</sequence>
<proteinExistence type="predicted"/>
<evidence type="ECO:0000259" key="6">
    <source>
        <dbReference type="Pfam" id="PF06722"/>
    </source>
</evidence>
<dbReference type="GO" id="GO:0016906">
    <property type="term" value="F:sterol 3-beta-glucosyltransferase activity"/>
    <property type="evidence" value="ECO:0007669"/>
    <property type="project" value="UniProtKB-ARBA"/>
</dbReference>
<dbReference type="FunFam" id="3.40.50.2000:FF:000009">
    <property type="entry name" value="Sterol 3-beta-glucosyltransferase UGT80A2"/>
    <property type="match status" value="1"/>
</dbReference>
<evidence type="ECO:0000256" key="4">
    <source>
        <dbReference type="SAM" id="MobiDB-lite"/>
    </source>
</evidence>
<feature type="domain" description="Glycosyltransferase family 28 N-terminal" evidence="5">
    <location>
        <begin position="105"/>
        <end position="252"/>
    </location>
</feature>
<feature type="compositionally biased region" description="Polar residues" evidence="4">
    <location>
        <begin position="1"/>
        <end position="11"/>
    </location>
</feature>
<dbReference type="InterPro" id="IPR050426">
    <property type="entry name" value="Glycosyltransferase_28"/>
</dbReference>
<dbReference type="EMBL" id="HG793144">
    <property type="protein sequence ID" value="CRL24332.1"/>
    <property type="molecule type" value="Genomic_DNA"/>
</dbReference>
<dbReference type="GO" id="GO:0012505">
    <property type="term" value="C:endomembrane system"/>
    <property type="evidence" value="ECO:0007669"/>
    <property type="project" value="UniProtKB-SubCell"/>
</dbReference>
<keyword evidence="3" id="KW-0443">Lipid metabolism</keyword>
<evidence type="ECO:0000313" key="8">
    <source>
        <dbReference type="Proteomes" id="UP000053732"/>
    </source>
</evidence>
<organism evidence="7 8">
    <name type="scientific">Penicillium camemberti (strain FM 013)</name>
    <dbReference type="NCBI Taxonomy" id="1429867"/>
    <lineage>
        <taxon>Eukaryota</taxon>
        <taxon>Fungi</taxon>
        <taxon>Dikarya</taxon>
        <taxon>Ascomycota</taxon>
        <taxon>Pezizomycotina</taxon>
        <taxon>Eurotiomycetes</taxon>
        <taxon>Eurotiomycetidae</taxon>
        <taxon>Eurotiales</taxon>
        <taxon>Aspergillaceae</taxon>
        <taxon>Penicillium</taxon>
    </lineage>
</organism>
<evidence type="ECO:0000259" key="5">
    <source>
        <dbReference type="Pfam" id="PF03033"/>
    </source>
</evidence>
<evidence type="ECO:0000256" key="3">
    <source>
        <dbReference type="ARBA" id="ARBA00023098"/>
    </source>
</evidence>
<dbReference type="InterPro" id="IPR004276">
    <property type="entry name" value="GlycoTrans_28_N"/>
</dbReference>
<dbReference type="CDD" id="cd03784">
    <property type="entry name" value="GT1_Gtf-like"/>
    <property type="match status" value="1"/>
</dbReference>
<name>A0A0G4PDG0_PENC3</name>
<keyword evidence="8" id="KW-1185">Reference proteome</keyword>
<dbReference type="InterPro" id="IPR010610">
    <property type="entry name" value="EryCIII-like_C"/>
</dbReference>
<dbReference type="InterPro" id="IPR002213">
    <property type="entry name" value="UDP_glucos_trans"/>
</dbReference>
<evidence type="ECO:0000256" key="1">
    <source>
        <dbReference type="ARBA" id="ARBA00004184"/>
    </source>
</evidence>